<feature type="chain" id="PRO_5047222839" evidence="5">
    <location>
        <begin position="24"/>
        <end position="738"/>
    </location>
</feature>
<gene>
    <name evidence="7" type="ORF">AB0K40_11845</name>
</gene>
<dbReference type="Pfam" id="PF03422">
    <property type="entry name" value="CBM_6"/>
    <property type="match status" value="1"/>
</dbReference>
<dbReference type="CDD" id="cd18823">
    <property type="entry name" value="GH43_RcAra43A-like"/>
    <property type="match status" value="1"/>
</dbReference>
<dbReference type="PANTHER" id="PTHR22925:SF3">
    <property type="entry name" value="GLYCOSYL HYDROLASE FAMILY PROTEIN 43"/>
    <property type="match status" value="1"/>
</dbReference>
<dbReference type="SUPFAM" id="SSF75005">
    <property type="entry name" value="Arabinanase/levansucrase/invertase"/>
    <property type="match status" value="1"/>
</dbReference>
<dbReference type="CDD" id="cd04082">
    <property type="entry name" value="CBM35_pectate_lyase-like"/>
    <property type="match status" value="1"/>
</dbReference>
<evidence type="ECO:0000256" key="1">
    <source>
        <dbReference type="ARBA" id="ARBA00009865"/>
    </source>
</evidence>
<dbReference type="Proteomes" id="UP001552427">
    <property type="component" value="Unassembled WGS sequence"/>
</dbReference>
<feature type="domain" description="CBM6" evidence="6">
    <location>
        <begin position="611"/>
        <end position="735"/>
    </location>
</feature>
<comment type="similarity">
    <text evidence="1">Belongs to the glycosyl hydrolase 43 family.</text>
</comment>
<feature type="signal peptide" evidence="5">
    <location>
        <begin position="1"/>
        <end position="23"/>
    </location>
</feature>
<reference evidence="7 8" key="1">
    <citation type="submission" date="2024-06" db="EMBL/GenBank/DDBJ databases">
        <title>The Natural Products Discovery Center: Release of the First 8490 Sequenced Strains for Exploring Actinobacteria Biosynthetic Diversity.</title>
        <authorList>
            <person name="Kalkreuter E."/>
            <person name="Kautsar S.A."/>
            <person name="Yang D."/>
            <person name="Bader C.D."/>
            <person name="Teijaro C.N."/>
            <person name="Fluegel L."/>
            <person name="Davis C.M."/>
            <person name="Simpson J.R."/>
            <person name="Lauterbach L."/>
            <person name="Steele A.D."/>
            <person name="Gui C."/>
            <person name="Meng S."/>
            <person name="Li G."/>
            <person name="Viehrig K."/>
            <person name="Ye F."/>
            <person name="Su P."/>
            <person name="Kiefer A.F."/>
            <person name="Nichols A."/>
            <person name="Cepeda A.J."/>
            <person name="Yan W."/>
            <person name="Fan B."/>
            <person name="Jiang Y."/>
            <person name="Adhikari A."/>
            <person name="Zheng C.-J."/>
            <person name="Schuster L."/>
            <person name="Cowan T.M."/>
            <person name="Smanski M.J."/>
            <person name="Chevrette M.G."/>
            <person name="De Carvalho L.P.S."/>
            <person name="Shen B."/>
        </authorList>
    </citation>
    <scope>NUCLEOTIDE SEQUENCE [LARGE SCALE GENOMIC DNA]</scope>
    <source>
        <strain evidence="7 8">NPDC049574</strain>
    </source>
</reference>
<dbReference type="Gene3D" id="1.20.1270.70">
    <property type="entry name" value="Designed single chain three-helix bundle"/>
    <property type="match status" value="1"/>
</dbReference>
<evidence type="ECO:0000256" key="2">
    <source>
        <dbReference type="ARBA" id="ARBA00022729"/>
    </source>
</evidence>
<evidence type="ECO:0000256" key="3">
    <source>
        <dbReference type="ARBA" id="ARBA00022801"/>
    </source>
</evidence>
<dbReference type="Gene3D" id="2.60.120.260">
    <property type="entry name" value="Galactose-binding domain-like"/>
    <property type="match status" value="2"/>
</dbReference>
<evidence type="ECO:0000256" key="4">
    <source>
        <dbReference type="ARBA" id="ARBA00023295"/>
    </source>
</evidence>
<dbReference type="InterPro" id="IPR006710">
    <property type="entry name" value="Glyco_hydro_43"/>
</dbReference>
<evidence type="ECO:0000259" key="6">
    <source>
        <dbReference type="PROSITE" id="PS51175"/>
    </source>
</evidence>
<dbReference type="SUPFAM" id="SSF49785">
    <property type="entry name" value="Galactose-binding domain-like"/>
    <property type="match status" value="1"/>
</dbReference>
<evidence type="ECO:0000256" key="5">
    <source>
        <dbReference type="SAM" id="SignalP"/>
    </source>
</evidence>
<name>A0ABV3H0X0_9ACTN</name>
<evidence type="ECO:0000313" key="7">
    <source>
        <dbReference type="EMBL" id="MEV4286185.1"/>
    </source>
</evidence>
<keyword evidence="3" id="KW-0378">Hydrolase</keyword>
<protein>
    <submittedName>
        <fullName evidence="7">Family 43 glycosylhydrolase</fullName>
    </submittedName>
</protein>
<sequence>MIGTLRRTGLVAAAWLVMSAAAAGVTPAAAEPAPDPHSSAADYTAGSWAAHAAGKADGLVMVRGLKKLVADYKTRAADKYTGASWAPFAEALAKADGVAADAAATAPEVAAAKTALVTAAGNLVAAEEGTFQTITNDVFWNDTSGNPIYSQGGGVFKFGDTYYWYGVHYSGAELYRADPTRKYDGDVSFVSIPVYSSKDLVNWKFENRVATRATSLAGGATLGQAGWVGRLGVSYNENTGKYVLVTQVYLPSLGGDGNGVLFLQGDSPTDTFDYAYYQNQVVNSPTTGTGDQTVFTDDDGKDYLIFSNRSGRSRAFVAKLRESDSLRIEPAVQIGSNSSGREGNAMFKLDGKYYHAASDLHGWNTSVTHVIESTSGNIQGAYTGEYTLAGTEMDYSHVTQTGFFVTVKGTKQNTVIFAGDRWADFAWNGIGYNQWMPVTRTGARPQFHSVSQWQFNATTGEWRVGQNNNYILNPDFQADRVTVSTLTGWTNTGGSVTNISPGANGSRFALQLGSGSAGVRQQITVPAGTYTLSAYAKTAGSVSGAQVSVTDASGATRTLDIPSSSGWTRRELAGIPLASGPATVTVRTSGGTLTVDGLGLVRTSGGTPPGLRHEAEAALAVCQGTIDANWAGFSGSGFCNADNATGAYAQFTVNASAAGPTALGIRFANGGSTARTANLVVNGSTVATLSFESTGAWSTWVTKPANVPLNAGTNTIRLDPTTTAGLPNLDYLDLGAAV</sequence>
<comment type="caution">
    <text evidence="7">The sequence shown here is derived from an EMBL/GenBank/DDBJ whole genome shotgun (WGS) entry which is preliminary data.</text>
</comment>
<keyword evidence="2 5" id="KW-0732">Signal</keyword>
<dbReference type="InterPro" id="IPR005084">
    <property type="entry name" value="CBM6"/>
</dbReference>
<dbReference type="PROSITE" id="PS51175">
    <property type="entry name" value="CBM6"/>
    <property type="match status" value="1"/>
</dbReference>
<dbReference type="Gene3D" id="2.115.10.20">
    <property type="entry name" value="Glycosyl hydrolase domain, family 43"/>
    <property type="match status" value="1"/>
</dbReference>
<dbReference type="RefSeq" id="WP_364447925.1">
    <property type="nucleotide sequence ID" value="NZ_JBFARM010000003.1"/>
</dbReference>
<dbReference type="SMART" id="SM00606">
    <property type="entry name" value="CBD_IV"/>
    <property type="match status" value="1"/>
</dbReference>
<dbReference type="PANTHER" id="PTHR22925">
    <property type="entry name" value="GLYCOSYL HYDROLASE 43 FAMILY MEMBER"/>
    <property type="match status" value="1"/>
</dbReference>
<keyword evidence="8" id="KW-1185">Reference proteome</keyword>
<proteinExistence type="inferred from homology"/>
<dbReference type="InterPro" id="IPR023296">
    <property type="entry name" value="Glyco_hydro_beta-prop_sf"/>
</dbReference>
<evidence type="ECO:0000313" key="8">
    <source>
        <dbReference type="Proteomes" id="UP001552427"/>
    </source>
</evidence>
<dbReference type="EMBL" id="JBFARM010000003">
    <property type="protein sequence ID" value="MEV4286185.1"/>
    <property type="molecule type" value="Genomic_DNA"/>
</dbReference>
<dbReference type="Pfam" id="PF04616">
    <property type="entry name" value="Glyco_hydro_43"/>
    <property type="match status" value="1"/>
</dbReference>
<keyword evidence="4" id="KW-0326">Glycosidase</keyword>
<dbReference type="InterPro" id="IPR008979">
    <property type="entry name" value="Galactose-bd-like_sf"/>
</dbReference>
<accession>A0ABV3H0X0</accession>
<dbReference type="InterPro" id="IPR006584">
    <property type="entry name" value="Cellulose-bd_IV"/>
</dbReference>
<organism evidence="7 8">
    <name type="scientific">Nonomuraea bangladeshensis</name>
    <dbReference type="NCBI Taxonomy" id="404385"/>
    <lineage>
        <taxon>Bacteria</taxon>
        <taxon>Bacillati</taxon>
        <taxon>Actinomycetota</taxon>
        <taxon>Actinomycetes</taxon>
        <taxon>Streptosporangiales</taxon>
        <taxon>Streptosporangiaceae</taxon>
        <taxon>Nonomuraea</taxon>
    </lineage>
</organism>